<dbReference type="EMBL" id="CP001614">
    <property type="protein sequence ID" value="ACR13782.1"/>
    <property type="molecule type" value="Genomic_DNA"/>
</dbReference>
<dbReference type="RefSeq" id="WP_015819897.1">
    <property type="nucleotide sequence ID" value="NC_012997.1"/>
</dbReference>
<reference evidence="5 6" key="1">
    <citation type="journal article" date="2009" name="PLoS ONE">
        <title>The complete genome of Teredinibacter turnerae T7901: an intracellular endosymbiont of marine wood-boring bivalves (shipworms).</title>
        <authorList>
            <person name="Yang J.C."/>
            <person name="Madupu R."/>
            <person name="Durkin A.S."/>
            <person name="Ekborg N.A."/>
            <person name="Pedamallu C.S."/>
            <person name="Hostetler J.B."/>
            <person name="Radune D."/>
            <person name="Toms B.S."/>
            <person name="Henrissat B."/>
            <person name="Coutinho P.M."/>
            <person name="Schwarz S."/>
            <person name="Field L."/>
            <person name="Trindade-Silva A.E."/>
            <person name="Soares C.A.G."/>
            <person name="Elshahawi S."/>
            <person name="Hanora A."/>
            <person name="Schmidt E.W."/>
            <person name="Haygood M.G."/>
            <person name="Posfai J."/>
            <person name="Benner J."/>
            <person name="Madinger C."/>
            <person name="Nove J."/>
            <person name="Anton B."/>
            <person name="Chaudhary K."/>
            <person name="Foster J."/>
            <person name="Holman A."/>
            <person name="Kumar S."/>
            <person name="Lessard P.A."/>
            <person name="Luyten Y.A."/>
            <person name="Slatko B."/>
            <person name="Wood N."/>
            <person name="Wu B."/>
            <person name="Teplitski M."/>
            <person name="Mougous J.D."/>
            <person name="Ward N."/>
            <person name="Eisen J.A."/>
            <person name="Badger J.H."/>
            <person name="Distel D.L."/>
        </authorList>
    </citation>
    <scope>NUCLEOTIDE SEQUENCE [LARGE SCALE GENOMIC DNA]</scope>
    <source>
        <strain evidence="6">ATCC 39867 / T7901</strain>
    </source>
</reference>
<keyword evidence="2 5" id="KW-0326">Glycosidase</keyword>
<dbReference type="OrthoDB" id="5694345at2"/>
<feature type="domain" description="Glycoside hydrolase family 5" evidence="4">
    <location>
        <begin position="66"/>
        <end position="292"/>
    </location>
</feature>
<name>C5BS75_TERTT</name>
<evidence type="ECO:0000256" key="2">
    <source>
        <dbReference type="ARBA" id="ARBA00023295"/>
    </source>
</evidence>
<feature type="signal peptide" evidence="3">
    <location>
        <begin position="1"/>
        <end position="26"/>
    </location>
</feature>
<evidence type="ECO:0000259" key="4">
    <source>
        <dbReference type="Pfam" id="PF00150"/>
    </source>
</evidence>
<dbReference type="InterPro" id="IPR017853">
    <property type="entry name" value="GH"/>
</dbReference>
<dbReference type="GO" id="GO:0000272">
    <property type="term" value="P:polysaccharide catabolic process"/>
    <property type="evidence" value="ECO:0007669"/>
    <property type="project" value="InterPro"/>
</dbReference>
<dbReference type="STRING" id="377629.TERTU_3690"/>
<sequence length="906" mass="96941">MKLRLNYFALAFGALMLTGCGGSGLAGSSDDVDPLTPEIEDEFVPSGPQPSENAKVITSSDGSLYDVSGKPILLRGVNLQYADNPSSRLAGVASIRDVGSNVVRLMLSTSTSAAELAAALDSAVANDLVVMLSLDNADTIACQDDADYLIDTATQLWLTDWVSVLAQDKYQSHLMVNIANEWGPMNIFNANSIGYDEYIDTYKILVRRFRDAGFKFPLVIDAPHCGRDFSAFLGGRGRELLASDTQENIVLAAHAFGSRWNSRDEISYAAGQLAKEKLPFVISEFGGSGVYGDGSIDHKELMNVAQGETALAVDLPWFGTDDTVTYGHTFDSPLDFSQGSGMDFEIYVPANYQADGKLMLQAVLIDSNGKKATRIFGTAAQLIPETWTEVNVQIAGTEDLHSIEDGFMLDSVLKVGFQVSANGKSPEVVGAIQFDNLKVGLADGGNSDAIYSANFDSGLSGWGYNYGAGSSASVSLQDGALALLAPWSASSTSTQIGYPGIVNNSPAVDLTQPMTLSVDVFIPEEYAAETGMNMQFFFNGYGWNGYAGVGYTTISAFTPGEWNTLSVQVTSLANDSGSISGGFPVDQPPQQVGIEVGGITSAKTQPLLFDNFSIVPPPEAQVVTLYESNFEYNDGWNYSFGLGDASSVTVTDGALAVLPPWENYDPAVQNNRQIALAYTSAASLRPSIDFSQTMTLRMDIFVPESYRDTGMNVQFWFGANDYSGFAAIGFRSAANGLLFGEWQTMEVTFDSVTNPPFGYISEGFITDRPPRQVGVQITDVKTPQSEPILIDNFTLERVGGPAVPSNVVLDIPFSTQAEVDAFQVLDFGGSSFTESVLNDAKSLGYALDPFGWIAWSWIGSTEGEGDTVGILDLSTEVDSATSLTGRGEEIIYGDDGIANTGDDVSF</sequence>
<dbReference type="eggNOG" id="COG3405">
    <property type="taxonomic scope" value="Bacteria"/>
</dbReference>
<evidence type="ECO:0000313" key="6">
    <source>
        <dbReference type="Proteomes" id="UP000009080"/>
    </source>
</evidence>
<proteinExistence type="predicted"/>
<feature type="chain" id="PRO_5002946637" evidence="3">
    <location>
        <begin position="27"/>
        <end position="906"/>
    </location>
</feature>
<organism evidence="5 6">
    <name type="scientific">Teredinibacter turnerae (strain ATCC 39867 / T7901)</name>
    <dbReference type="NCBI Taxonomy" id="377629"/>
    <lineage>
        <taxon>Bacteria</taxon>
        <taxon>Pseudomonadati</taxon>
        <taxon>Pseudomonadota</taxon>
        <taxon>Gammaproteobacteria</taxon>
        <taxon>Cellvibrionales</taxon>
        <taxon>Cellvibrionaceae</taxon>
        <taxon>Teredinibacter</taxon>
    </lineage>
</organism>
<keyword evidence="3" id="KW-0732">Signal</keyword>
<dbReference type="Gene3D" id="2.60.120.260">
    <property type="entry name" value="Galactose-binding domain-like"/>
    <property type="match status" value="1"/>
</dbReference>
<protein>
    <submittedName>
        <fullName evidence="5">Glycoside hydrolase family 5 domain protein</fullName>
        <ecNumber evidence="5">3.2.1.-</ecNumber>
    </submittedName>
</protein>
<dbReference type="Gene3D" id="3.20.20.80">
    <property type="entry name" value="Glycosidases"/>
    <property type="match status" value="1"/>
</dbReference>
<dbReference type="HOGENOM" id="CLU_335510_0_0_6"/>
<keyword evidence="1 5" id="KW-0378">Hydrolase</keyword>
<dbReference type="EC" id="3.2.1.-" evidence="5"/>
<dbReference type="SUPFAM" id="SSF51445">
    <property type="entry name" value="(Trans)glycosidases"/>
    <property type="match status" value="1"/>
</dbReference>
<keyword evidence="6" id="KW-1185">Reference proteome</keyword>
<dbReference type="KEGG" id="ttu:TERTU_3690"/>
<gene>
    <name evidence="5" type="ordered locus">TERTU_3690</name>
</gene>
<evidence type="ECO:0000256" key="1">
    <source>
        <dbReference type="ARBA" id="ARBA00022801"/>
    </source>
</evidence>
<evidence type="ECO:0000256" key="3">
    <source>
        <dbReference type="SAM" id="SignalP"/>
    </source>
</evidence>
<dbReference type="GO" id="GO:0004553">
    <property type="term" value="F:hydrolase activity, hydrolyzing O-glycosyl compounds"/>
    <property type="evidence" value="ECO:0007669"/>
    <property type="project" value="InterPro"/>
</dbReference>
<dbReference type="CAZy" id="GH5">
    <property type="family name" value="Glycoside Hydrolase Family 5"/>
</dbReference>
<dbReference type="Proteomes" id="UP000009080">
    <property type="component" value="Chromosome"/>
</dbReference>
<dbReference type="PROSITE" id="PS51257">
    <property type="entry name" value="PROKAR_LIPOPROTEIN"/>
    <property type="match status" value="1"/>
</dbReference>
<evidence type="ECO:0000313" key="5">
    <source>
        <dbReference type="EMBL" id="ACR13782.1"/>
    </source>
</evidence>
<dbReference type="InterPro" id="IPR001547">
    <property type="entry name" value="Glyco_hydro_5"/>
</dbReference>
<dbReference type="Pfam" id="PF00150">
    <property type="entry name" value="Cellulase"/>
    <property type="match status" value="1"/>
</dbReference>
<dbReference type="eggNOG" id="COG2730">
    <property type="taxonomic scope" value="Bacteria"/>
</dbReference>
<accession>C5BS75</accession>
<dbReference type="AlphaFoldDB" id="C5BS75"/>